<name>A0AAW8JH98_9GAMM</name>
<evidence type="ECO:0000313" key="2">
    <source>
        <dbReference type="Proteomes" id="UP001243195"/>
    </source>
</evidence>
<organism evidence="1 2">
    <name type="scientific">Acinetobacter gerneri</name>
    <dbReference type="NCBI Taxonomy" id="202952"/>
    <lineage>
        <taxon>Bacteria</taxon>
        <taxon>Pseudomonadati</taxon>
        <taxon>Pseudomonadota</taxon>
        <taxon>Gammaproteobacteria</taxon>
        <taxon>Moraxellales</taxon>
        <taxon>Moraxellaceae</taxon>
        <taxon>Acinetobacter</taxon>
    </lineage>
</organism>
<accession>A0AAW8JH98</accession>
<dbReference type="Pfam" id="PF06996">
    <property type="entry name" value="T6SS_TssG"/>
    <property type="match status" value="1"/>
</dbReference>
<protein>
    <submittedName>
        <fullName evidence="1">Type VI secretion system baseplate subunit TssG</fullName>
    </submittedName>
</protein>
<sequence length="328" mass="37856">MDQLETDFSSFKQVNQSVYLGQMQLFALLRSLESLCDLESKIGDEKSFHASKVRFGQSAFLAFQDKQIHALVLKDKYLKVNIKGFGVFGPNGALPIHISEQIYERKLHQKDQTFNDFVDIFQNRLIALFYKSWRDAQDIISLEGRDDWHFSRFIASLVGLANQQHIQPDVAHYSKFHYANLLLNQNMPSANIKILLENYFNTPVEIKENIGQWVDASEFSTHLSNTKKVRLGQGVLLGDKIFDATQKFRVVIGPIAPTKYLKFLRGSENAKKLISWLDHYTRHQYQWDAEYIVDKKKIARQKLGEGLALGFTSWIGTPKHNPKVIIQY</sequence>
<dbReference type="RefSeq" id="WP_308956373.1">
    <property type="nucleotide sequence ID" value="NZ_JAVICY010000015.1"/>
</dbReference>
<dbReference type="Proteomes" id="UP001243195">
    <property type="component" value="Unassembled WGS sequence"/>
</dbReference>
<comment type="caution">
    <text evidence="1">The sequence shown here is derived from an EMBL/GenBank/DDBJ whole genome shotgun (WGS) entry which is preliminary data.</text>
</comment>
<dbReference type="PANTHER" id="PTHR35564:SF4">
    <property type="entry name" value="CYTOPLASMIC PROTEIN"/>
    <property type="match status" value="1"/>
</dbReference>
<dbReference type="InterPro" id="IPR010732">
    <property type="entry name" value="T6SS_TssG-like"/>
</dbReference>
<dbReference type="EMBL" id="JAVIDA010000012">
    <property type="protein sequence ID" value="MDQ9071864.1"/>
    <property type="molecule type" value="Genomic_DNA"/>
</dbReference>
<dbReference type="NCBIfam" id="TIGR03347">
    <property type="entry name" value="VI_chp_1"/>
    <property type="match status" value="1"/>
</dbReference>
<dbReference type="AlphaFoldDB" id="A0AAW8JH98"/>
<evidence type="ECO:0000313" key="1">
    <source>
        <dbReference type="EMBL" id="MDQ9071864.1"/>
    </source>
</evidence>
<reference evidence="1" key="1">
    <citation type="submission" date="2023-08" db="EMBL/GenBank/DDBJ databases">
        <title>Emergence of clinically-relevant ST2 carbapenem-resistant Acinetobacter baumannii strains in hospital sewages in Zhejiang, East of China.</title>
        <authorList>
            <person name="Kaichao C."/>
            <person name="Zhang R."/>
        </authorList>
    </citation>
    <scope>NUCLEOTIDE SEQUENCE</scope>
    <source>
        <strain evidence="1">M-SY-60</strain>
    </source>
</reference>
<gene>
    <name evidence="1" type="primary">tssG</name>
    <name evidence="1" type="ORF">RFH51_10380</name>
</gene>
<dbReference type="PANTHER" id="PTHR35564">
    <property type="match status" value="1"/>
</dbReference>
<proteinExistence type="predicted"/>